<dbReference type="Proteomes" id="UP000471190">
    <property type="component" value="Unassembled WGS sequence"/>
</dbReference>
<protein>
    <submittedName>
        <fullName evidence="2">Cold-shock protein</fullName>
    </submittedName>
</protein>
<reference evidence="2 3" key="1">
    <citation type="submission" date="2020-02" db="EMBL/GenBank/DDBJ databases">
        <title>Draft genome sequence of Rhizobium tropici.</title>
        <authorList>
            <person name="Khayi S."/>
            <person name="Jemo M."/>
        </authorList>
    </citation>
    <scope>NUCLEOTIDE SEQUENCE [LARGE SCALE GENOMIC DNA]</scope>
    <source>
        <strain evidence="2 3">A12</strain>
    </source>
</reference>
<evidence type="ECO:0000313" key="2">
    <source>
        <dbReference type="EMBL" id="NEV12319.1"/>
    </source>
</evidence>
<evidence type="ECO:0000313" key="1">
    <source>
        <dbReference type="EMBL" id="MBB6490847.1"/>
    </source>
</evidence>
<gene>
    <name evidence="1" type="ORF">GGD45_001244</name>
    <name evidence="2" type="ORF">GXW80_15110</name>
</gene>
<evidence type="ECO:0000313" key="3">
    <source>
        <dbReference type="Proteomes" id="UP000471190"/>
    </source>
</evidence>
<keyword evidence="4" id="KW-1185">Reference proteome</keyword>
<evidence type="ECO:0000313" key="4">
    <source>
        <dbReference type="Proteomes" id="UP000526625"/>
    </source>
</evidence>
<dbReference type="RefSeq" id="WP_015342533.1">
    <property type="nucleotide sequence ID" value="NZ_JAADZA010000014.1"/>
</dbReference>
<comment type="caution">
    <text evidence="2">The sequence shown here is derived from an EMBL/GenBank/DDBJ whole genome shotgun (WGS) entry which is preliminary data.</text>
</comment>
<accession>A0A6P1C543</accession>
<reference evidence="1 4" key="2">
    <citation type="submission" date="2020-08" db="EMBL/GenBank/DDBJ databases">
        <title>Genomic Encyclopedia of Type Strains, Phase IV (KMG-V): Genome sequencing to study the core and pangenomes of soil and plant-associated prokaryotes.</title>
        <authorList>
            <person name="Whitman W."/>
        </authorList>
    </citation>
    <scope>NUCLEOTIDE SEQUENCE [LARGE SCALE GENOMIC DNA]</scope>
    <source>
        <strain evidence="1 4">SEMIA 4059</strain>
    </source>
</reference>
<dbReference type="Proteomes" id="UP000526625">
    <property type="component" value="Unassembled WGS sequence"/>
</dbReference>
<proteinExistence type="predicted"/>
<organism evidence="2 3">
    <name type="scientific">Rhizobium tropici</name>
    <dbReference type="NCBI Taxonomy" id="398"/>
    <lineage>
        <taxon>Bacteria</taxon>
        <taxon>Pseudomonadati</taxon>
        <taxon>Pseudomonadota</taxon>
        <taxon>Alphaproteobacteria</taxon>
        <taxon>Hyphomicrobiales</taxon>
        <taxon>Rhizobiaceae</taxon>
        <taxon>Rhizobium/Agrobacterium group</taxon>
        <taxon>Rhizobium</taxon>
    </lineage>
</organism>
<name>A0A6P1C543_RHITR</name>
<dbReference type="EMBL" id="JAADZA010000014">
    <property type="protein sequence ID" value="NEV12319.1"/>
    <property type="molecule type" value="Genomic_DNA"/>
</dbReference>
<sequence length="95" mass="10465">MQDPRYQIGDTIALKRGTLGSFGPSGTGRIVSRLPEADGATQYRVQFEGENFERRVVQPDIDVEASTSKALNIGFAAESKSSSWINSTMITLRKR</sequence>
<dbReference type="AlphaFoldDB" id="A0A6P1C543"/>
<dbReference type="EMBL" id="JACHBF010000003">
    <property type="protein sequence ID" value="MBB6490847.1"/>
    <property type="molecule type" value="Genomic_DNA"/>
</dbReference>